<proteinExistence type="predicted"/>
<dbReference type="KEGG" id="tpie:A7C91_09425"/>
<dbReference type="AlphaFoldDB" id="A0A172WJ99"/>
<gene>
    <name evidence="1" type="ORF">A7C91_09425</name>
</gene>
<dbReference type="STRING" id="1712654.A7C91_09425"/>
<dbReference type="EMBL" id="CP015520">
    <property type="protein sequence ID" value="ANF23365.1"/>
    <property type="molecule type" value="Genomic_DNA"/>
</dbReference>
<dbReference type="Proteomes" id="UP000076969">
    <property type="component" value="Chromosome"/>
</dbReference>
<evidence type="ECO:0000313" key="1">
    <source>
        <dbReference type="EMBL" id="ANF23365.1"/>
    </source>
</evidence>
<organism evidence="1 2">
    <name type="scientific">Thermococcus piezophilus</name>
    <dbReference type="NCBI Taxonomy" id="1712654"/>
    <lineage>
        <taxon>Archaea</taxon>
        <taxon>Methanobacteriati</taxon>
        <taxon>Methanobacteriota</taxon>
        <taxon>Thermococci</taxon>
        <taxon>Thermococcales</taxon>
        <taxon>Thermococcaceae</taxon>
        <taxon>Thermococcus</taxon>
    </lineage>
</organism>
<accession>A0A172WJ99</accession>
<name>A0A172WJ99_9EURY</name>
<keyword evidence="2" id="KW-1185">Reference proteome</keyword>
<protein>
    <submittedName>
        <fullName evidence="1">Uncharacterized protein</fullName>
    </submittedName>
</protein>
<sequence length="102" mass="11925">MTTSLEYNAHRSTFVWMDNPLERIYQLWPEIMEATKFNSIPHVVGEMKIQAKTITDIRMDVVLKENPDELVIVEDDMVYFMFPVEVTSGVEGLYLKLLSILR</sequence>
<evidence type="ECO:0000313" key="2">
    <source>
        <dbReference type="Proteomes" id="UP000076969"/>
    </source>
</evidence>
<reference evidence="2" key="1">
    <citation type="journal article" date="2016" name="Syst. Appl. Microbiol.">
        <title>Thermococcus piezophilus sp. nov., a novel hyperthermophilic and piezophilic archaeon with a broad pressure range for growth, isolated from a deepest hydrothermal vent at the Mid-Cayman Rise.</title>
        <authorList>
            <person name="Dalmasso C."/>
            <person name="Oger P."/>
            <person name="Selva G."/>
            <person name="Courtine D."/>
            <person name="L'Haridon S."/>
            <person name="Garlaschelli A."/>
            <person name="Roussel E."/>
            <person name="Miyazaki J."/>
            <person name="Reveillaud J."/>
            <person name="Jebbar M."/>
            <person name="Takai K."/>
            <person name="Maignien L."/>
            <person name="Alain K."/>
        </authorList>
    </citation>
    <scope>NUCLEOTIDE SEQUENCE [LARGE SCALE GENOMIC DNA]</scope>
    <source>
        <strain evidence="2">CDGS</strain>
    </source>
</reference>